<feature type="domain" description="DUF4333" evidence="2">
    <location>
        <begin position="20"/>
        <end position="86"/>
    </location>
</feature>
<dbReference type="Pfam" id="PF14230">
    <property type="entry name" value="DUF4333"/>
    <property type="match status" value="1"/>
</dbReference>
<dbReference type="RefSeq" id="WP_091222980.1">
    <property type="nucleotide sequence ID" value="NZ_FNHE01000013.1"/>
</dbReference>
<dbReference type="OrthoDB" id="3830284at2"/>
<dbReference type="InterPro" id="IPR025637">
    <property type="entry name" value="DUF4333"/>
</dbReference>
<keyword evidence="4" id="KW-1185">Reference proteome</keyword>
<evidence type="ECO:0000313" key="4">
    <source>
        <dbReference type="Proteomes" id="UP000198680"/>
    </source>
</evidence>
<dbReference type="AlphaFoldDB" id="A0A1G9Z3P9"/>
<evidence type="ECO:0000259" key="2">
    <source>
        <dbReference type="Pfam" id="PF14230"/>
    </source>
</evidence>
<dbReference type="EMBL" id="FNHE01000013">
    <property type="protein sequence ID" value="SDN15960.1"/>
    <property type="molecule type" value="Genomic_DNA"/>
</dbReference>
<sequence>MPRRLLLLAVAPVLGLGLTACGSSIGKDELETQVASTLESQFGVAADVSCPGDLDAEVDATTECSATDPDTGEKIGLRITVTSVEGDTADFAIEPVD</sequence>
<evidence type="ECO:0000256" key="1">
    <source>
        <dbReference type="SAM" id="SignalP"/>
    </source>
</evidence>
<dbReference type="STRING" id="1137991.SAMN05660642_04176"/>
<accession>A0A1G9Z3P9</accession>
<feature type="chain" id="PRO_5011432966" description="DUF4333 domain-containing protein" evidence="1">
    <location>
        <begin position="23"/>
        <end position="97"/>
    </location>
</feature>
<keyword evidence="1" id="KW-0732">Signal</keyword>
<dbReference type="PROSITE" id="PS51257">
    <property type="entry name" value="PROKAR_LIPOPROTEIN"/>
    <property type="match status" value="1"/>
</dbReference>
<dbReference type="Proteomes" id="UP000198680">
    <property type="component" value="Unassembled WGS sequence"/>
</dbReference>
<protein>
    <recommendedName>
        <fullName evidence="2">DUF4333 domain-containing protein</fullName>
    </recommendedName>
</protein>
<gene>
    <name evidence="3" type="ORF">SAMN05660642_04176</name>
</gene>
<name>A0A1G9Z3P9_9ACTN</name>
<organism evidence="3 4">
    <name type="scientific">Geodermatophilus siccatus</name>
    <dbReference type="NCBI Taxonomy" id="1137991"/>
    <lineage>
        <taxon>Bacteria</taxon>
        <taxon>Bacillati</taxon>
        <taxon>Actinomycetota</taxon>
        <taxon>Actinomycetes</taxon>
        <taxon>Geodermatophilales</taxon>
        <taxon>Geodermatophilaceae</taxon>
        <taxon>Geodermatophilus</taxon>
    </lineage>
</organism>
<reference evidence="4" key="1">
    <citation type="submission" date="2016-10" db="EMBL/GenBank/DDBJ databases">
        <authorList>
            <person name="Varghese N."/>
            <person name="Submissions S."/>
        </authorList>
    </citation>
    <scope>NUCLEOTIDE SEQUENCE [LARGE SCALE GENOMIC DNA]</scope>
    <source>
        <strain evidence="4">DSM 45419</strain>
    </source>
</reference>
<feature type="signal peptide" evidence="1">
    <location>
        <begin position="1"/>
        <end position="22"/>
    </location>
</feature>
<proteinExistence type="predicted"/>
<evidence type="ECO:0000313" key="3">
    <source>
        <dbReference type="EMBL" id="SDN15960.1"/>
    </source>
</evidence>